<keyword evidence="3" id="KW-1185">Reference proteome</keyword>
<accession>A0A0C9SUY5</accession>
<feature type="region of interest" description="Disordered" evidence="1">
    <location>
        <begin position="102"/>
        <end position="135"/>
    </location>
</feature>
<sequence>MDAIINNNHNVSTLGDVIIMDVDELHPAWKTYFIDVTPSEPGPLKLVLRLKAKQNTSKSEIDNTDQIDSTDQIDTEPVNQTASENLEPPTGSDPDITIVEPEQAINPRKASLRPRTSTTTSTTRVQTPRTQRPRKKVVARPVRVLHLPKKPKDSTGMEIESNNKLDNVTIDPNEFPPRRLSAAFRIAPAQAAYDAAVAQYDKN</sequence>
<organism evidence="2 3">
    <name type="scientific">Paxillus involutus ATCC 200175</name>
    <dbReference type="NCBI Taxonomy" id="664439"/>
    <lineage>
        <taxon>Eukaryota</taxon>
        <taxon>Fungi</taxon>
        <taxon>Dikarya</taxon>
        <taxon>Basidiomycota</taxon>
        <taxon>Agaricomycotina</taxon>
        <taxon>Agaricomycetes</taxon>
        <taxon>Agaricomycetidae</taxon>
        <taxon>Boletales</taxon>
        <taxon>Paxilineae</taxon>
        <taxon>Paxillaceae</taxon>
        <taxon>Paxillus</taxon>
    </lineage>
</organism>
<evidence type="ECO:0000256" key="1">
    <source>
        <dbReference type="SAM" id="MobiDB-lite"/>
    </source>
</evidence>
<dbReference type="EMBL" id="KN820366">
    <property type="protein sequence ID" value="KIJ06355.1"/>
    <property type="molecule type" value="Genomic_DNA"/>
</dbReference>
<reference evidence="2 3" key="1">
    <citation type="submission" date="2014-06" db="EMBL/GenBank/DDBJ databases">
        <authorList>
            <consortium name="DOE Joint Genome Institute"/>
            <person name="Kuo A."/>
            <person name="Kohler A."/>
            <person name="Nagy L.G."/>
            <person name="Floudas D."/>
            <person name="Copeland A."/>
            <person name="Barry K.W."/>
            <person name="Cichocki N."/>
            <person name="Veneault-Fourrey C."/>
            <person name="LaButti K."/>
            <person name="Lindquist E.A."/>
            <person name="Lipzen A."/>
            <person name="Lundell T."/>
            <person name="Morin E."/>
            <person name="Murat C."/>
            <person name="Sun H."/>
            <person name="Tunlid A."/>
            <person name="Henrissat B."/>
            <person name="Grigoriev I.V."/>
            <person name="Hibbett D.S."/>
            <person name="Martin F."/>
            <person name="Nordberg H.P."/>
            <person name="Cantor M.N."/>
            <person name="Hua S.X."/>
        </authorList>
    </citation>
    <scope>NUCLEOTIDE SEQUENCE [LARGE SCALE GENOMIC DNA]</scope>
    <source>
        <strain evidence="2 3">ATCC 200175</strain>
    </source>
</reference>
<name>A0A0C9SUY5_PAXIN</name>
<proteinExistence type="predicted"/>
<feature type="region of interest" description="Disordered" evidence="1">
    <location>
        <begin position="54"/>
        <end position="74"/>
    </location>
</feature>
<reference evidence="3" key="2">
    <citation type="submission" date="2015-01" db="EMBL/GenBank/DDBJ databases">
        <title>Evolutionary Origins and Diversification of the Mycorrhizal Mutualists.</title>
        <authorList>
            <consortium name="DOE Joint Genome Institute"/>
            <consortium name="Mycorrhizal Genomics Consortium"/>
            <person name="Kohler A."/>
            <person name="Kuo A."/>
            <person name="Nagy L.G."/>
            <person name="Floudas D."/>
            <person name="Copeland A."/>
            <person name="Barry K.W."/>
            <person name="Cichocki N."/>
            <person name="Veneault-Fourrey C."/>
            <person name="LaButti K."/>
            <person name="Lindquist E.A."/>
            <person name="Lipzen A."/>
            <person name="Lundell T."/>
            <person name="Morin E."/>
            <person name="Murat C."/>
            <person name="Riley R."/>
            <person name="Ohm R."/>
            <person name="Sun H."/>
            <person name="Tunlid A."/>
            <person name="Henrissat B."/>
            <person name="Grigoriev I.V."/>
            <person name="Hibbett D.S."/>
            <person name="Martin F."/>
        </authorList>
    </citation>
    <scope>NUCLEOTIDE SEQUENCE [LARGE SCALE GENOMIC DNA]</scope>
    <source>
        <strain evidence="3">ATCC 200175</strain>
    </source>
</reference>
<dbReference type="AlphaFoldDB" id="A0A0C9SUY5"/>
<feature type="region of interest" description="Disordered" evidence="1">
    <location>
        <begin position="148"/>
        <end position="173"/>
    </location>
</feature>
<dbReference type="HOGENOM" id="CLU_116838_0_0_1"/>
<feature type="compositionally biased region" description="Low complexity" evidence="1">
    <location>
        <begin position="113"/>
        <end position="130"/>
    </location>
</feature>
<dbReference type="Proteomes" id="UP000053647">
    <property type="component" value="Unassembled WGS sequence"/>
</dbReference>
<evidence type="ECO:0000313" key="3">
    <source>
        <dbReference type="Proteomes" id="UP000053647"/>
    </source>
</evidence>
<protein>
    <submittedName>
        <fullName evidence="2">Uncharacterized protein</fullName>
    </submittedName>
</protein>
<gene>
    <name evidence="2" type="ORF">PAXINDRAFT_20452</name>
</gene>
<evidence type="ECO:0000313" key="2">
    <source>
        <dbReference type="EMBL" id="KIJ06355.1"/>
    </source>
</evidence>